<evidence type="ECO:0008006" key="10">
    <source>
        <dbReference type="Google" id="ProtNLM"/>
    </source>
</evidence>
<evidence type="ECO:0000256" key="1">
    <source>
        <dbReference type="ARBA" id="ARBA00022723"/>
    </source>
</evidence>
<keyword evidence="1" id="KW-0479">Metal-binding</keyword>
<dbReference type="PANTHER" id="PTHR31973:SF187">
    <property type="entry name" value="MUTATOR TRANSPOSASE MUDRA PROTEIN"/>
    <property type="match status" value="1"/>
</dbReference>
<protein>
    <recommendedName>
        <fullName evidence="10">SWIM-type domain-containing protein</fullName>
    </recommendedName>
</protein>
<keyword evidence="2 4" id="KW-0863">Zinc-finger</keyword>
<evidence type="ECO:0000256" key="2">
    <source>
        <dbReference type="ARBA" id="ARBA00022771"/>
    </source>
</evidence>
<dbReference type="InterPro" id="IPR001878">
    <property type="entry name" value="Znf_CCHC"/>
</dbReference>
<dbReference type="GO" id="GO:0003676">
    <property type="term" value="F:nucleic acid binding"/>
    <property type="evidence" value="ECO:0007669"/>
    <property type="project" value="InterPro"/>
</dbReference>
<dbReference type="Proteomes" id="UP001281410">
    <property type="component" value="Unassembled WGS sequence"/>
</dbReference>
<feature type="compositionally biased region" description="Polar residues" evidence="5">
    <location>
        <begin position="277"/>
        <end position="293"/>
    </location>
</feature>
<reference evidence="8" key="1">
    <citation type="journal article" date="2023" name="Plant J.">
        <title>Genome sequences and population genomics provide insights into the demographic history, inbreeding, and mutation load of two 'living fossil' tree species of Dipteronia.</title>
        <authorList>
            <person name="Feng Y."/>
            <person name="Comes H.P."/>
            <person name="Chen J."/>
            <person name="Zhu S."/>
            <person name="Lu R."/>
            <person name="Zhang X."/>
            <person name="Li P."/>
            <person name="Qiu J."/>
            <person name="Olsen K.M."/>
            <person name="Qiu Y."/>
        </authorList>
    </citation>
    <scope>NUCLEOTIDE SEQUENCE</scope>
    <source>
        <strain evidence="8">NBL</strain>
    </source>
</reference>
<evidence type="ECO:0000313" key="9">
    <source>
        <dbReference type="Proteomes" id="UP001281410"/>
    </source>
</evidence>
<keyword evidence="3" id="KW-0862">Zinc</keyword>
<evidence type="ECO:0000256" key="4">
    <source>
        <dbReference type="PROSITE-ProRule" id="PRU00047"/>
    </source>
</evidence>
<dbReference type="InterPro" id="IPR006564">
    <property type="entry name" value="Znf_PMZ"/>
</dbReference>
<dbReference type="PROSITE" id="PS50158">
    <property type="entry name" value="ZF_CCHC"/>
    <property type="match status" value="1"/>
</dbReference>
<keyword evidence="9" id="KW-1185">Reference proteome</keyword>
<evidence type="ECO:0000259" key="6">
    <source>
        <dbReference type="PROSITE" id="PS50158"/>
    </source>
</evidence>
<evidence type="ECO:0000256" key="5">
    <source>
        <dbReference type="SAM" id="MobiDB-lite"/>
    </source>
</evidence>
<feature type="region of interest" description="Disordered" evidence="5">
    <location>
        <begin position="277"/>
        <end position="310"/>
    </location>
</feature>
<dbReference type="PANTHER" id="PTHR31973">
    <property type="entry name" value="POLYPROTEIN, PUTATIVE-RELATED"/>
    <property type="match status" value="1"/>
</dbReference>
<dbReference type="SMART" id="SM00575">
    <property type="entry name" value="ZnF_PMZ"/>
    <property type="match status" value="1"/>
</dbReference>
<gene>
    <name evidence="8" type="ORF">Dsin_002616</name>
</gene>
<sequence>MGIPLQSWCIHEFDTHVKVEHTTNNISENLNSWIDELRSLPALHMLESIRRKLMKMANKRLEALKKWDGNVPPAVCKKLAKMQDKGRFVTVLCASETKFEVKDALIYYNVDLENYTCDCGFWQVSGIPCKHAMAVITTKRLNIRDFVHKYLTKEYYLKTYSHVINPIPNEFLWPEIEHIEVLPPMKKKMLGRPKKNRKKSKDEPVKHKRSGGVRCSGCGEFGHNARTCKGCGSTSTHKSVKTGNSSQSAHNISAIVRVSPTNVVGCSQPLTTSGPLYCSQNASQPSQPYNNRANPGKTVQKKDSIIHVSV</sequence>
<feature type="region of interest" description="Disordered" evidence="5">
    <location>
        <begin position="187"/>
        <end position="211"/>
    </location>
</feature>
<dbReference type="PROSITE" id="PS50966">
    <property type="entry name" value="ZF_SWIM"/>
    <property type="match status" value="1"/>
</dbReference>
<accession>A0AAE0B7I7</accession>
<dbReference type="EMBL" id="JANJYJ010000001">
    <property type="protein sequence ID" value="KAK3230735.1"/>
    <property type="molecule type" value="Genomic_DNA"/>
</dbReference>
<dbReference type="InterPro" id="IPR007527">
    <property type="entry name" value="Znf_SWIM"/>
</dbReference>
<dbReference type="GO" id="GO:0008270">
    <property type="term" value="F:zinc ion binding"/>
    <property type="evidence" value="ECO:0007669"/>
    <property type="project" value="UniProtKB-KW"/>
</dbReference>
<organism evidence="8 9">
    <name type="scientific">Dipteronia sinensis</name>
    <dbReference type="NCBI Taxonomy" id="43782"/>
    <lineage>
        <taxon>Eukaryota</taxon>
        <taxon>Viridiplantae</taxon>
        <taxon>Streptophyta</taxon>
        <taxon>Embryophyta</taxon>
        <taxon>Tracheophyta</taxon>
        <taxon>Spermatophyta</taxon>
        <taxon>Magnoliopsida</taxon>
        <taxon>eudicotyledons</taxon>
        <taxon>Gunneridae</taxon>
        <taxon>Pentapetalae</taxon>
        <taxon>rosids</taxon>
        <taxon>malvids</taxon>
        <taxon>Sapindales</taxon>
        <taxon>Sapindaceae</taxon>
        <taxon>Hippocastanoideae</taxon>
        <taxon>Acereae</taxon>
        <taxon>Dipteronia</taxon>
    </lineage>
</organism>
<evidence type="ECO:0000256" key="3">
    <source>
        <dbReference type="ARBA" id="ARBA00022833"/>
    </source>
</evidence>
<evidence type="ECO:0000313" key="8">
    <source>
        <dbReference type="EMBL" id="KAK3230735.1"/>
    </source>
</evidence>
<feature type="domain" description="CCHC-type" evidence="6">
    <location>
        <begin position="214"/>
        <end position="229"/>
    </location>
</feature>
<dbReference type="Pfam" id="PF04434">
    <property type="entry name" value="SWIM"/>
    <property type="match status" value="1"/>
</dbReference>
<feature type="compositionally biased region" description="Basic residues" evidence="5">
    <location>
        <begin position="187"/>
        <end position="199"/>
    </location>
</feature>
<proteinExistence type="predicted"/>
<dbReference type="AlphaFoldDB" id="A0AAE0B7I7"/>
<evidence type="ECO:0000259" key="7">
    <source>
        <dbReference type="PROSITE" id="PS50966"/>
    </source>
</evidence>
<name>A0AAE0B7I7_9ROSI</name>
<feature type="domain" description="SWIM-type" evidence="7">
    <location>
        <begin position="108"/>
        <end position="140"/>
    </location>
</feature>
<comment type="caution">
    <text evidence="8">The sequence shown here is derived from an EMBL/GenBank/DDBJ whole genome shotgun (WGS) entry which is preliminary data.</text>
</comment>
<feature type="compositionally biased region" description="Basic and acidic residues" evidence="5">
    <location>
        <begin position="300"/>
        <end position="310"/>
    </location>
</feature>